<evidence type="ECO:0000313" key="1">
    <source>
        <dbReference type="EMBL" id="CAB0044706.1"/>
    </source>
</evidence>
<reference evidence="1 2" key="1">
    <citation type="submission" date="2020-02" db="EMBL/GenBank/DDBJ databases">
        <authorList>
            <person name="Ferguson B K."/>
        </authorList>
    </citation>
    <scope>NUCLEOTIDE SEQUENCE [LARGE SCALE GENOMIC DNA]</scope>
</reference>
<dbReference type="AlphaFoldDB" id="A0A6H5J4U9"/>
<name>A0A6H5J4U9_9HYME</name>
<keyword evidence="2" id="KW-1185">Reference proteome</keyword>
<dbReference type="Proteomes" id="UP000479190">
    <property type="component" value="Unassembled WGS sequence"/>
</dbReference>
<organism evidence="1 2">
    <name type="scientific">Trichogramma brassicae</name>
    <dbReference type="NCBI Taxonomy" id="86971"/>
    <lineage>
        <taxon>Eukaryota</taxon>
        <taxon>Metazoa</taxon>
        <taxon>Ecdysozoa</taxon>
        <taxon>Arthropoda</taxon>
        <taxon>Hexapoda</taxon>
        <taxon>Insecta</taxon>
        <taxon>Pterygota</taxon>
        <taxon>Neoptera</taxon>
        <taxon>Endopterygota</taxon>
        <taxon>Hymenoptera</taxon>
        <taxon>Apocrita</taxon>
        <taxon>Proctotrupomorpha</taxon>
        <taxon>Chalcidoidea</taxon>
        <taxon>Trichogrammatidae</taxon>
        <taxon>Trichogramma</taxon>
    </lineage>
</organism>
<accession>A0A6H5J4U9</accession>
<dbReference type="EMBL" id="CADCXV010001483">
    <property type="protein sequence ID" value="CAB0044706.1"/>
    <property type="molecule type" value="Genomic_DNA"/>
</dbReference>
<protein>
    <submittedName>
        <fullName evidence="1">Uncharacterized protein</fullName>
    </submittedName>
</protein>
<gene>
    <name evidence="1" type="ORF">TBRA_LOCUS16294</name>
</gene>
<dbReference type="OrthoDB" id="6268344at2759"/>
<dbReference type="InterPro" id="IPR039872">
    <property type="entry name" value="KIAA0513"/>
</dbReference>
<sequence>MQQVPKRRFWARVCGKGHECRPCRHEGISQYVDHFYNDLTEDFNFDEDDQLVMLDSELEEKWTKVTTQLDAAFYKYTQAQNKSEGIKMTNLLTKIFKIEKDRMTLALRFKKLMNDVKDHRIPSDLLSPEQYTRIRTHLGGKYGIEGLPTMNTQTIINRIATLRYNIDKNVVIIEMQIPLEKGAAANIWEMTTYPVEQKWAKGSSASCVCPIMEKSKDERMWHNALTTAKLSWSCKSRKENQTEPGRIWFARVVSSRRARPCISEESFYSLAQHFAVALFECHEADDFGPAKNLMNMCFTFYHEKKLGHNHSIILFKDPLKQTPNKAVVIRSYSCGYNNYAI</sequence>
<proteinExistence type="predicted"/>
<dbReference type="PANTHER" id="PTHR13663:SF2">
    <property type="entry name" value="SIMILAR TO RIKEN CDNA 6430548M08"/>
    <property type="match status" value="1"/>
</dbReference>
<evidence type="ECO:0000313" key="2">
    <source>
        <dbReference type="Proteomes" id="UP000479190"/>
    </source>
</evidence>
<dbReference type="PANTHER" id="PTHR13663">
    <property type="entry name" value="SIMILAR TO RIKEN CDNA 6430548M08"/>
    <property type="match status" value="1"/>
</dbReference>